<comment type="subcellular location">
    <subcellularLocation>
        <location evidence="4">Secreted</location>
    </subcellularLocation>
    <subcellularLocation>
        <location evidence="4">Bacterial flagellum</location>
    </subcellularLocation>
</comment>
<evidence type="ECO:0000256" key="2">
    <source>
        <dbReference type="ARBA" id="ARBA00020110"/>
    </source>
</evidence>
<dbReference type="Pfam" id="PF00669">
    <property type="entry name" value="Flagellin_N"/>
    <property type="match status" value="1"/>
</dbReference>
<dbReference type="PANTHER" id="PTHR42792:SF2">
    <property type="entry name" value="FLAGELLIN"/>
    <property type="match status" value="1"/>
</dbReference>
<comment type="function">
    <text evidence="4">Flagellin is the subunit protein which polymerizes to form the filaments of bacterial flagella.</text>
</comment>
<reference evidence="7 8" key="1">
    <citation type="submission" date="2014-11" db="EMBL/GenBank/DDBJ databases">
        <title>Genome sequence and analysis of novel Kurthia sp.</title>
        <authorList>
            <person name="Lawson J.N."/>
            <person name="Gonzalez J.E."/>
            <person name="Rinauldi L."/>
            <person name="Xuan Z."/>
            <person name="Firman A."/>
            <person name="Shaddox L."/>
            <person name="Trudeau A."/>
            <person name="Shah S."/>
            <person name="Reiman D."/>
        </authorList>
    </citation>
    <scope>NUCLEOTIDE SEQUENCE [LARGE SCALE GENOMIC DNA]</scope>
    <source>
        <strain evidence="7 8">3B1D</strain>
    </source>
</reference>
<dbReference type="EMBL" id="JTFC01000031">
    <property type="protein sequence ID" value="RUS55571.1"/>
    <property type="molecule type" value="Genomic_DNA"/>
</dbReference>
<keyword evidence="3 4" id="KW-0975">Bacterial flagellum</keyword>
<comment type="caution">
    <text evidence="7">The sequence shown here is derived from an EMBL/GenBank/DDBJ whole genome shotgun (WGS) entry which is preliminary data.</text>
</comment>
<name>A0A433RTT8_9BACL</name>
<dbReference type="InterPro" id="IPR046358">
    <property type="entry name" value="Flagellin_C"/>
</dbReference>
<evidence type="ECO:0000256" key="4">
    <source>
        <dbReference type="RuleBase" id="RU362073"/>
    </source>
</evidence>
<sequence>MNIRHNISALNTTRQLGMANKGVFKNTEKLSTSLRIKRAGDDAAGLSISEKMRAQISGLDRANKNAQDGISLIQTAEWALAEVHSMLNRRRELAVQAANDTNTADDRQQLQKELEQLFEEIDRIGRDTEFNTMKLFDGTTTNLQIHFGANESQTTSIVLEEVSTTNLQLATVDIKTQANSEAAITALDNATEKISAQRSRLGAQQNRLGHTVNNNSITSDNTSSANSIIRDANMAFEMMGLTKNQILRDTMQSALSQGNQKGSEVLNLLK</sequence>
<dbReference type="SUPFAM" id="SSF64518">
    <property type="entry name" value="Phase 1 flagellin"/>
    <property type="match status" value="1"/>
</dbReference>
<evidence type="ECO:0000313" key="7">
    <source>
        <dbReference type="EMBL" id="RUS55571.1"/>
    </source>
</evidence>
<dbReference type="GO" id="GO:0005576">
    <property type="term" value="C:extracellular region"/>
    <property type="evidence" value="ECO:0007669"/>
    <property type="project" value="UniProtKB-SubCell"/>
</dbReference>
<gene>
    <name evidence="7" type="ORF">QI30_11650</name>
</gene>
<proteinExistence type="inferred from homology"/>
<dbReference type="AlphaFoldDB" id="A0A433RTT8"/>
<comment type="similarity">
    <text evidence="1 4">Belongs to the bacterial flagellin family.</text>
</comment>
<keyword evidence="7" id="KW-0969">Cilium</keyword>
<evidence type="ECO:0000259" key="6">
    <source>
        <dbReference type="Pfam" id="PF00700"/>
    </source>
</evidence>
<dbReference type="OrthoDB" id="9796789at2"/>
<feature type="domain" description="Flagellin C-terminal" evidence="6">
    <location>
        <begin position="184"/>
        <end position="269"/>
    </location>
</feature>
<dbReference type="Pfam" id="PF00700">
    <property type="entry name" value="Flagellin_C"/>
    <property type="match status" value="1"/>
</dbReference>
<dbReference type="Proteomes" id="UP000288623">
    <property type="component" value="Unassembled WGS sequence"/>
</dbReference>
<evidence type="ECO:0000256" key="3">
    <source>
        <dbReference type="ARBA" id="ARBA00023143"/>
    </source>
</evidence>
<evidence type="ECO:0000313" key="8">
    <source>
        <dbReference type="Proteomes" id="UP000288623"/>
    </source>
</evidence>
<dbReference type="InterPro" id="IPR001492">
    <property type="entry name" value="Flagellin"/>
</dbReference>
<accession>A0A433RTT8</accession>
<dbReference type="RefSeq" id="WP_126990886.1">
    <property type="nucleotide sequence ID" value="NZ_JTFC01000031.1"/>
</dbReference>
<dbReference type="GO" id="GO:0005198">
    <property type="term" value="F:structural molecule activity"/>
    <property type="evidence" value="ECO:0007669"/>
    <property type="project" value="UniProtKB-UniRule"/>
</dbReference>
<keyword evidence="7" id="KW-0282">Flagellum</keyword>
<dbReference type="Gene3D" id="1.20.1330.10">
    <property type="entry name" value="f41 fragment of flagellin, N-terminal domain"/>
    <property type="match status" value="1"/>
</dbReference>
<dbReference type="InterPro" id="IPR001029">
    <property type="entry name" value="Flagellin_N"/>
</dbReference>
<organism evidence="7 8">
    <name type="scientific">Candidatus Kurthia intestinigallinarum</name>
    <dbReference type="NCBI Taxonomy" id="1562256"/>
    <lineage>
        <taxon>Bacteria</taxon>
        <taxon>Bacillati</taxon>
        <taxon>Bacillota</taxon>
        <taxon>Bacilli</taxon>
        <taxon>Bacillales</taxon>
        <taxon>Caryophanaceae</taxon>
        <taxon>Kurthia</taxon>
    </lineage>
</organism>
<dbReference type="PRINTS" id="PR00207">
    <property type="entry name" value="FLAGELLIN"/>
</dbReference>
<keyword evidence="7" id="KW-0966">Cell projection</keyword>
<dbReference type="InterPro" id="IPR042187">
    <property type="entry name" value="Flagellin_C_sub2"/>
</dbReference>
<dbReference type="PANTHER" id="PTHR42792">
    <property type="entry name" value="FLAGELLIN"/>
    <property type="match status" value="1"/>
</dbReference>
<evidence type="ECO:0000259" key="5">
    <source>
        <dbReference type="Pfam" id="PF00669"/>
    </source>
</evidence>
<protein>
    <recommendedName>
        <fullName evidence="2 4">Flagellin</fullName>
    </recommendedName>
</protein>
<dbReference type="Gene3D" id="6.10.10.10">
    <property type="entry name" value="Flagellar export chaperone, C-terminal domain"/>
    <property type="match status" value="1"/>
</dbReference>
<keyword evidence="8" id="KW-1185">Reference proteome</keyword>
<feature type="domain" description="Flagellin N-terminal" evidence="5">
    <location>
        <begin position="3"/>
        <end position="141"/>
    </location>
</feature>
<keyword evidence="4" id="KW-0964">Secreted</keyword>
<evidence type="ECO:0000256" key="1">
    <source>
        <dbReference type="ARBA" id="ARBA00005709"/>
    </source>
</evidence>
<dbReference type="GO" id="GO:0009288">
    <property type="term" value="C:bacterial-type flagellum"/>
    <property type="evidence" value="ECO:0007669"/>
    <property type="project" value="UniProtKB-SubCell"/>
</dbReference>